<dbReference type="InterPro" id="IPR011051">
    <property type="entry name" value="RmlC_Cupin_sf"/>
</dbReference>
<reference evidence="2" key="1">
    <citation type="journal article" date="2019" name="Int. J. Syst. Evol. Microbiol.">
        <title>The Global Catalogue of Microorganisms (GCM) 10K type strain sequencing project: providing services to taxonomists for standard genome sequencing and annotation.</title>
        <authorList>
            <consortium name="The Broad Institute Genomics Platform"/>
            <consortium name="The Broad Institute Genome Sequencing Center for Infectious Disease"/>
            <person name="Wu L."/>
            <person name="Ma J."/>
        </authorList>
    </citation>
    <scope>NUCLEOTIDE SEQUENCE [LARGE SCALE GENOMIC DNA]</scope>
    <source>
        <strain evidence="2">JCM 12762</strain>
    </source>
</reference>
<evidence type="ECO:0000313" key="2">
    <source>
        <dbReference type="Proteomes" id="UP001500943"/>
    </source>
</evidence>
<gene>
    <name evidence="1" type="ORF">GCM10009655_02300</name>
</gene>
<dbReference type="EMBL" id="BAAAKW010000005">
    <property type="protein sequence ID" value="GAA1206715.1"/>
    <property type="molecule type" value="Genomic_DNA"/>
</dbReference>
<dbReference type="Proteomes" id="UP001500943">
    <property type="component" value="Unassembled WGS sequence"/>
</dbReference>
<dbReference type="CDD" id="cd02230">
    <property type="entry name" value="cupin_HP0902-like"/>
    <property type="match status" value="1"/>
</dbReference>
<dbReference type="Gene3D" id="2.60.120.10">
    <property type="entry name" value="Jelly Rolls"/>
    <property type="match status" value="1"/>
</dbReference>
<name>A0ABP4FYH9_9MICO</name>
<dbReference type="PANTHER" id="PTHR37694:SF1">
    <property type="entry name" value="SLR8022 PROTEIN"/>
    <property type="match status" value="1"/>
</dbReference>
<dbReference type="RefSeq" id="WP_343922431.1">
    <property type="nucleotide sequence ID" value="NZ_BAAAKW010000005.1"/>
</dbReference>
<dbReference type="PANTHER" id="PTHR37694">
    <property type="entry name" value="SLR8022 PROTEIN"/>
    <property type="match status" value="1"/>
</dbReference>
<keyword evidence="2" id="KW-1185">Reference proteome</keyword>
<organism evidence="1 2">
    <name type="scientific">Rhodoglobus aureus</name>
    <dbReference type="NCBI Taxonomy" id="191497"/>
    <lineage>
        <taxon>Bacteria</taxon>
        <taxon>Bacillati</taxon>
        <taxon>Actinomycetota</taxon>
        <taxon>Actinomycetes</taxon>
        <taxon>Micrococcales</taxon>
        <taxon>Microbacteriaceae</taxon>
        <taxon>Rhodoglobus</taxon>
    </lineage>
</organism>
<protein>
    <submittedName>
        <fullName evidence="1">Cupin domain-containing protein</fullName>
    </submittedName>
</protein>
<comment type="caution">
    <text evidence="1">The sequence shown here is derived from an EMBL/GenBank/DDBJ whole genome shotgun (WGS) entry which is preliminary data.</text>
</comment>
<sequence length="113" mass="11787">MNTTVSLTELAATELASAVASNNGRSALTICGGRDAQLRQTLMALRAGEGLSEHSSPGEATLQVLVGHITLRSADNSWEGKLGDLLPIPTEVHAVDALEDSVILLTVVKAQQL</sequence>
<evidence type="ECO:0000313" key="1">
    <source>
        <dbReference type="EMBL" id="GAA1206715.1"/>
    </source>
</evidence>
<dbReference type="InterPro" id="IPR014710">
    <property type="entry name" value="RmlC-like_jellyroll"/>
</dbReference>
<accession>A0ABP4FYH9</accession>
<dbReference type="SUPFAM" id="SSF51182">
    <property type="entry name" value="RmlC-like cupins"/>
    <property type="match status" value="1"/>
</dbReference>
<proteinExistence type="predicted"/>